<reference evidence="1 2" key="1">
    <citation type="submission" date="2020-01" db="EMBL/GenBank/DDBJ databases">
        <title>Insect and environment-associated Actinomycetes.</title>
        <authorList>
            <person name="Currrie C."/>
            <person name="Chevrette M."/>
            <person name="Carlson C."/>
            <person name="Stubbendieck R."/>
            <person name="Wendt-Pienkowski E."/>
        </authorList>
    </citation>
    <scope>NUCLEOTIDE SEQUENCE [LARGE SCALE GENOMIC DNA]</scope>
    <source>
        <strain evidence="1 2">SID7590</strain>
    </source>
</reference>
<name>A0A7K3RZV6_9ACTN</name>
<dbReference type="Proteomes" id="UP000469670">
    <property type="component" value="Unassembled WGS sequence"/>
</dbReference>
<protein>
    <submittedName>
        <fullName evidence="1">Uncharacterized protein</fullName>
    </submittedName>
</protein>
<evidence type="ECO:0000313" key="2">
    <source>
        <dbReference type="Proteomes" id="UP000469670"/>
    </source>
</evidence>
<organism evidence="1 2">
    <name type="scientific">Streptomyces parvus</name>
    <dbReference type="NCBI Taxonomy" id="66428"/>
    <lineage>
        <taxon>Bacteria</taxon>
        <taxon>Bacillati</taxon>
        <taxon>Actinomycetota</taxon>
        <taxon>Actinomycetes</taxon>
        <taxon>Kitasatosporales</taxon>
        <taxon>Streptomycetaceae</taxon>
        <taxon>Streptomyces</taxon>
    </lineage>
</organism>
<sequence>PDGARAELTGWATDPGGPVRSLLRGLHGWEASEEVRAPRGTAFARWATVPRLGAEVTGTAVLVALASLTADPEAALLDGASDEVLDGVVDAVEVAGDTVTVRWAEDGARTRIAFGRGTMPVPVTVTVDHGVAVDHG</sequence>
<gene>
    <name evidence="1" type="ORF">G3I50_21345</name>
</gene>
<feature type="non-terminal residue" evidence="1">
    <location>
        <position position="1"/>
    </location>
</feature>
<accession>A0A7K3RZV6</accession>
<evidence type="ECO:0000313" key="1">
    <source>
        <dbReference type="EMBL" id="NEC20764.1"/>
    </source>
</evidence>
<proteinExistence type="predicted"/>
<dbReference type="AlphaFoldDB" id="A0A7K3RZV6"/>
<dbReference type="EMBL" id="JAAGMP010000947">
    <property type="protein sequence ID" value="NEC20764.1"/>
    <property type="molecule type" value="Genomic_DNA"/>
</dbReference>
<comment type="caution">
    <text evidence="1">The sequence shown here is derived from an EMBL/GenBank/DDBJ whole genome shotgun (WGS) entry which is preliminary data.</text>
</comment>